<evidence type="ECO:0000256" key="1">
    <source>
        <dbReference type="SAM" id="MobiDB-lite"/>
    </source>
</evidence>
<dbReference type="Proteomes" id="UP001153292">
    <property type="component" value="Chromosome 9"/>
</dbReference>
<proteinExistence type="predicted"/>
<keyword evidence="3" id="KW-1185">Reference proteome</keyword>
<evidence type="ECO:0000313" key="2">
    <source>
        <dbReference type="EMBL" id="CAH0407663.1"/>
    </source>
</evidence>
<protein>
    <recommendedName>
        <fullName evidence="4">NAB co-repressor domain-containing protein</fullName>
    </recommendedName>
</protein>
<feature type="region of interest" description="Disordered" evidence="1">
    <location>
        <begin position="510"/>
        <end position="585"/>
    </location>
</feature>
<feature type="region of interest" description="Disordered" evidence="1">
    <location>
        <begin position="152"/>
        <end position="194"/>
    </location>
</feature>
<accession>A0ABN8BHD9</accession>
<feature type="region of interest" description="Disordered" evidence="1">
    <location>
        <begin position="260"/>
        <end position="298"/>
    </location>
</feature>
<sequence length="585" mass="67106">MDATASCSKTMTMGELSSLVPEGDERRFKTVLELVRKYYPPGWEKWEIQNHSFENLFGGSMSPEIEKKIRFALPTVELIQAIYPDSPNASERSFRDLKRRLLNWSFGRALLYSPHNIMEKIHYKSHNVFMDTVAKLKPLILSRQSAFERLQGFKRTSTSTERSISPQARAKRIRSPSPTQTDPPKRHCPTPPALSAKSEDLLSLLLEQQVRQNKMFERIVQLSQNQEEKMSKIEMKLEHKSPDSAPEDLNVSFADSTYSENFQDEDDEEAESNATPPNIWTPIKSNDADENKGAQISQEESLRIQIIDAQRKLLELQKKNPQPQTTETNIDFSPLVVESQVKIAKADPELAKQGSRCQRLGEDTWKNIRYFDVQKQFQATPVFTSLKVNSHLALATPFWHSVSILERIDSTLAAISHGLLQQRKHFEECCQNLSPELKSQANKELLGPESKFKKTSDALLQYTCGKRSEIIHQRRQLYKASNKALNEILHDIPPSDTHLFSEKSLSEVVKDHGGPHKMFPAKSRKPSKNKQTASSRNFHNNRKNFTNKEPFHGNTRRENRKTTKPQYNNSNSSNKRSTNQHTKKL</sequence>
<evidence type="ECO:0000313" key="3">
    <source>
        <dbReference type="Proteomes" id="UP001153292"/>
    </source>
</evidence>
<dbReference type="EMBL" id="OU963902">
    <property type="protein sequence ID" value="CAH0407663.1"/>
    <property type="molecule type" value="Genomic_DNA"/>
</dbReference>
<organism evidence="2 3">
    <name type="scientific">Chilo suppressalis</name>
    <name type="common">Asiatic rice borer moth</name>
    <dbReference type="NCBI Taxonomy" id="168631"/>
    <lineage>
        <taxon>Eukaryota</taxon>
        <taxon>Metazoa</taxon>
        <taxon>Ecdysozoa</taxon>
        <taxon>Arthropoda</taxon>
        <taxon>Hexapoda</taxon>
        <taxon>Insecta</taxon>
        <taxon>Pterygota</taxon>
        <taxon>Neoptera</taxon>
        <taxon>Endopterygota</taxon>
        <taxon>Lepidoptera</taxon>
        <taxon>Glossata</taxon>
        <taxon>Ditrysia</taxon>
        <taxon>Pyraloidea</taxon>
        <taxon>Crambidae</taxon>
        <taxon>Crambinae</taxon>
        <taxon>Chilo</taxon>
    </lineage>
</organism>
<reference evidence="2" key="1">
    <citation type="submission" date="2021-12" db="EMBL/GenBank/DDBJ databases">
        <authorList>
            <person name="King R."/>
        </authorList>
    </citation>
    <scope>NUCLEOTIDE SEQUENCE</scope>
</reference>
<feature type="compositionally biased region" description="Polar residues" evidence="1">
    <location>
        <begin position="575"/>
        <end position="585"/>
    </location>
</feature>
<feature type="compositionally biased region" description="Basic and acidic residues" evidence="1">
    <location>
        <begin position="549"/>
        <end position="561"/>
    </location>
</feature>
<feature type="compositionally biased region" description="Polar residues" evidence="1">
    <location>
        <begin position="529"/>
        <end position="538"/>
    </location>
</feature>
<feature type="compositionally biased region" description="Polar residues" evidence="1">
    <location>
        <begin position="154"/>
        <end position="166"/>
    </location>
</feature>
<name>A0ABN8BHD9_CHISP</name>
<gene>
    <name evidence="2" type="ORF">CHILSU_LOCUS11065</name>
</gene>
<feature type="compositionally biased region" description="Acidic residues" evidence="1">
    <location>
        <begin position="262"/>
        <end position="271"/>
    </location>
</feature>
<evidence type="ECO:0008006" key="4">
    <source>
        <dbReference type="Google" id="ProtNLM"/>
    </source>
</evidence>